<reference evidence="4" key="1">
    <citation type="submission" date="2022-06" db="EMBL/GenBank/DDBJ databases">
        <title>Sneathiella actinostolidae sp. nov., isolated from a sea anemonein the Western Pacific Ocean.</title>
        <authorList>
            <person name="Wei M.J."/>
        </authorList>
    </citation>
    <scope>NUCLEOTIDE SEQUENCE</scope>
    <source>
        <strain evidence="4">PHK-P5</strain>
    </source>
</reference>
<organism evidence="4 5">
    <name type="scientific">Sneathiella marina</name>
    <dbReference type="NCBI Taxonomy" id="2950108"/>
    <lineage>
        <taxon>Bacteria</taxon>
        <taxon>Pseudomonadati</taxon>
        <taxon>Pseudomonadota</taxon>
        <taxon>Alphaproteobacteria</taxon>
        <taxon>Sneathiellales</taxon>
        <taxon>Sneathiellaceae</taxon>
        <taxon>Sneathiella</taxon>
    </lineage>
</organism>
<evidence type="ECO:0000259" key="3">
    <source>
        <dbReference type="Pfam" id="PF06568"/>
    </source>
</evidence>
<feature type="coiled-coil region" evidence="1">
    <location>
        <begin position="107"/>
        <end position="134"/>
    </location>
</feature>
<sequence length="205" mass="23104">MMHYYMTDFGGFFAANVAPANPSNRNHRTVDELHLRARRFRSSHVRRRLVLTAQLISRRIALYKRNSTAKKELYAMKDYELAKLGISRGEIEFIVSGRPRRSFSTSFAALKQYLAKVRDNIEKATQRRAGYRELMAMSDSQLADLGISRGMIVAAVQGNLILSPSNSSSANINSKQGSLTAIADKNDLHNPPNDNKQDNDHRHAV</sequence>
<dbReference type="Pfam" id="PF06568">
    <property type="entry name" value="YjiS-like"/>
    <property type="match status" value="1"/>
</dbReference>
<keyword evidence="1" id="KW-0175">Coiled coil</keyword>
<dbReference type="Proteomes" id="UP001056291">
    <property type="component" value="Chromosome"/>
</dbReference>
<dbReference type="EMBL" id="CP098747">
    <property type="protein sequence ID" value="USG60387.1"/>
    <property type="molecule type" value="Genomic_DNA"/>
</dbReference>
<evidence type="ECO:0000256" key="1">
    <source>
        <dbReference type="SAM" id="Coils"/>
    </source>
</evidence>
<evidence type="ECO:0000313" key="4">
    <source>
        <dbReference type="EMBL" id="USG60387.1"/>
    </source>
</evidence>
<gene>
    <name evidence="4" type="ORF">NBZ79_14540</name>
</gene>
<feature type="region of interest" description="Disordered" evidence="2">
    <location>
        <begin position="184"/>
        <end position="205"/>
    </location>
</feature>
<keyword evidence="5" id="KW-1185">Reference proteome</keyword>
<accession>A0ABY4VZM1</accession>
<feature type="compositionally biased region" description="Basic and acidic residues" evidence="2">
    <location>
        <begin position="195"/>
        <end position="205"/>
    </location>
</feature>
<name>A0ABY4VZM1_9PROT</name>
<dbReference type="InterPro" id="IPR009506">
    <property type="entry name" value="YjiS-like"/>
</dbReference>
<evidence type="ECO:0000256" key="2">
    <source>
        <dbReference type="SAM" id="MobiDB-lite"/>
    </source>
</evidence>
<proteinExistence type="predicted"/>
<dbReference type="RefSeq" id="WP_251933268.1">
    <property type="nucleotide sequence ID" value="NZ_CP098747.1"/>
</dbReference>
<feature type="domain" description="YjiS-like" evidence="3">
    <location>
        <begin position="118"/>
        <end position="152"/>
    </location>
</feature>
<evidence type="ECO:0000313" key="5">
    <source>
        <dbReference type="Proteomes" id="UP001056291"/>
    </source>
</evidence>
<protein>
    <submittedName>
        <fullName evidence="4">DUF1127 domain-containing protein</fullName>
    </submittedName>
</protein>